<keyword evidence="6 8" id="KW-0446">Lipid-binding</keyword>
<dbReference type="InterPro" id="IPR027417">
    <property type="entry name" value="P-loop_NTPase"/>
</dbReference>
<reference evidence="15 16" key="1">
    <citation type="journal article" date="2015" name="Genome Announc.">
        <title>Expanding the biotechnology potential of lactobacilli through comparative genomics of 213 strains and associated genera.</title>
        <authorList>
            <person name="Sun Z."/>
            <person name="Harris H.M."/>
            <person name="McCann A."/>
            <person name="Guo C."/>
            <person name="Argimon S."/>
            <person name="Zhang W."/>
            <person name="Yang X."/>
            <person name="Jeffery I.B."/>
            <person name="Cooney J.C."/>
            <person name="Kagawa T.F."/>
            <person name="Liu W."/>
            <person name="Song Y."/>
            <person name="Salvetti E."/>
            <person name="Wrobel A."/>
            <person name="Rasinkangas P."/>
            <person name="Parkhill J."/>
            <person name="Rea M.C."/>
            <person name="O'Sullivan O."/>
            <person name="Ritari J."/>
            <person name="Douillard F.P."/>
            <person name="Paul Ross R."/>
            <person name="Yang R."/>
            <person name="Briner A.E."/>
            <person name="Felis G.E."/>
            <person name="de Vos W.M."/>
            <person name="Barrangou R."/>
            <person name="Klaenhammer T.R."/>
            <person name="Caufield P.W."/>
            <person name="Cui Y."/>
            <person name="Zhang H."/>
            <person name="O'Toole P.W."/>
        </authorList>
    </citation>
    <scope>NUCLEOTIDE SEQUENCE [LARGE SCALE GENOMIC DNA]</scope>
    <source>
        <strain evidence="15 16">DSM 18527</strain>
    </source>
</reference>
<dbReference type="HAMAP" id="MF_00377">
    <property type="entry name" value="DnaA_bact"/>
    <property type="match status" value="1"/>
</dbReference>
<dbReference type="SMART" id="SM00760">
    <property type="entry name" value="Bac_DnaA_C"/>
    <property type="match status" value="1"/>
</dbReference>
<evidence type="ECO:0000256" key="5">
    <source>
        <dbReference type="ARBA" id="ARBA00022840"/>
    </source>
</evidence>
<keyword evidence="7 8" id="KW-0238">DNA-binding</keyword>
<dbReference type="GO" id="GO:0003688">
    <property type="term" value="F:DNA replication origin binding"/>
    <property type="evidence" value="ECO:0007669"/>
    <property type="project" value="UniProtKB-UniRule"/>
</dbReference>
<dbReference type="PRINTS" id="PR00051">
    <property type="entry name" value="DNAA"/>
</dbReference>
<accession>A0A0R1XY91</accession>
<evidence type="ECO:0000259" key="14">
    <source>
        <dbReference type="SMART" id="SM00760"/>
    </source>
</evidence>
<feature type="domain" description="AAA+ ATPase" evidence="13">
    <location>
        <begin position="177"/>
        <end position="308"/>
    </location>
</feature>
<dbReference type="NCBIfam" id="TIGR00362">
    <property type="entry name" value="DnaA"/>
    <property type="match status" value="1"/>
</dbReference>
<feature type="region of interest" description="Domain I, interacts with DnaA modulators" evidence="8">
    <location>
        <begin position="1"/>
        <end position="119"/>
    </location>
</feature>
<dbReference type="InterPro" id="IPR038454">
    <property type="entry name" value="DnaA_N_sf"/>
</dbReference>
<dbReference type="InterPro" id="IPR018312">
    <property type="entry name" value="Chromosome_initiator_DnaA_CS"/>
</dbReference>
<feature type="binding site" evidence="8">
    <location>
        <position position="192"/>
    </location>
    <ligand>
        <name>ATP</name>
        <dbReference type="ChEBI" id="CHEBI:30616"/>
    </ligand>
</feature>
<dbReference type="PATRIC" id="fig|1423734.3.peg.1875"/>
<feature type="binding site" evidence="8">
    <location>
        <position position="188"/>
    </location>
    <ligand>
        <name>ATP</name>
        <dbReference type="ChEBI" id="CHEBI:30616"/>
    </ligand>
</feature>
<evidence type="ECO:0000256" key="12">
    <source>
        <dbReference type="SAM" id="MobiDB-lite"/>
    </source>
</evidence>
<keyword evidence="4 8" id="KW-0547">Nucleotide-binding</keyword>
<dbReference type="STRING" id="1423734.FC83_GL001853"/>
<dbReference type="GO" id="GO:0005886">
    <property type="term" value="C:plasma membrane"/>
    <property type="evidence" value="ECO:0007669"/>
    <property type="project" value="TreeGrafter"/>
</dbReference>
<comment type="caution">
    <text evidence="15">The sequence shown here is derived from an EMBL/GenBank/DDBJ whole genome shotgun (WGS) entry which is preliminary data.</text>
</comment>
<proteinExistence type="inferred from homology"/>
<dbReference type="InterPro" id="IPR024633">
    <property type="entry name" value="DnaA_N_dom"/>
</dbReference>
<evidence type="ECO:0000313" key="16">
    <source>
        <dbReference type="Proteomes" id="UP000051236"/>
    </source>
</evidence>
<dbReference type="AlphaFoldDB" id="A0A0R1XY91"/>
<dbReference type="InterPro" id="IPR001957">
    <property type="entry name" value="Chromosome_initiator_DnaA"/>
</dbReference>
<dbReference type="GO" id="GO:0006270">
    <property type="term" value="P:DNA replication initiation"/>
    <property type="evidence" value="ECO:0007669"/>
    <property type="project" value="UniProtKB-UniRule"/>
</dbReference>
<dbReference type="InterPro" id="IPR020591">
    <property type="entry name" value="Chromosome_initiator_DnaA-like"/>
</dbReference>
<evidence type="ECO:0000256" key="7">
    <source>
        <dbReference type="ARBA" id="ARBA00023125"/>
    </source>
</evidence>
<dbReference type="SUPFAM" id="SSF48295">
    <property type="entry name" value="TrpR-like"/>
    <property type="match status" value="1"/>
</dbReference>
<dbReference type="InterPro" id="IPR013317">
    <property type="entry name" value="DnaA_dom"/>
</dbReference>
<comment type="similarity">
    <text evidence="1 8 11">Belongs to the DnaA family.</text>
</comment>
<dbReference type="CDD" id="cd00009">
    <property type="entry name" value="AAA"/>
    <property type="match status" value="1"/>
</dbReference>
<evidence type="ECO:0000256" key="1">
    <source>
        <dbReference type="ARBA" id="ARBA00006583"/>
    </source>
</evidence>
<dbReference type="Pfam" id="PF08299">
    <property type="entry name" value="Bac_DnaA_C"/>
    <property type="match status" value="1"/>
</dbReference>
<organism evidence="15 16">
    <name type="scientific">Agrilactobacillus composti DSM 18527 = JCM 14202</name>
    <dbReference type="NCBI Taxonomy" id="1423734"/>
    <lineage>
        <taxon>Bacteria</taxon>
        <taxon>Bacillati</taxon>
        <taxon>Bacillota</taxon>
        <taxon>Bacilli</taxon>
        <taxon>Lactobacillales</taxon>
        <taxon>Lactobacillaceae</taxon>
        <taxon>Agrilactobacillus</taxon>
    </lineage>
</organism>
<evidence type="ECO:0000313" key="15">
    <source>
        <dbReference type="EMBL" id="KRM35007.1"/>
    </source>
</evidence>
<dbReference type="GO" id="GO:0008289">
    <property type="term" value="F:lipid binding"/>
    <property type="evidence" value="ECO:0007669"/>
    <property type="project" value="UniProtKB-KW"/>
</dbReference>
<sequence length="481" mass="54244">MLNYSSTQNAWGNISFYKKTKTLEGGVYVPNLDEIWDYLKEQFQTQFTRIGYQTWIDSAKPLSLTANTLTIEVPSQLHKEYWEKNILTKIVENLYAHFGVEVNPVLTVAGTGADTPQEPAAPTKTKRSNQVSEAEERDFLTNSHLNSKYTFETFVTGTGNQMAHAAALVVSEEPGVLYNPLFLYGGVGLGKTHLMQAIGHQLLSNKPDTKVKYVTSETFTNDLVNSIQTNTQERFRREYRSVDLLMVDDVQFFADKEATQEEFFHTFNDLYEDKKQIVLTSDRLPNEIPKLQDRLVSRFKWGLSVDITPPDLETRIAILRNKADAENLDIPDDTLSYIAGQIDSNVRELEGALIRVQAYATMKHAPIATSLAADALKSLKLNDATNGLSIVKIQETVAKYYHITVSEIKGKKRIKNIVVPRQIAMYLARELTDASLPKIGIEFGGKDHTTVIHAHEKISQSITDDQDLKNNVAELKNLLKR</sequence>
<dbReference type="FunFam" id="1.10.1750.10:FF:000002">
    <property type="entry name" value="Chromosomal replication initiator protein DnaA"/>
    <property type="match status" value="1"/>
</dbReference>
<name>A0A0R1XY91_9LACO</name>
<dbReference type="InterPro" id="IPR013159">
    <property type="entry name" value="DnaA_C"/>
</dbReference>
<dbReference type="GO" id="GO:0005737">
    <property type="term" value="C:cytoplasm"/>
    <property type="evidence" value="ECO:0007669"/>
    <property type="project" value="UniProtKB-SubCell"/>
</dbReference>
<dbReference type="Gene3D" id="1.10.1750.10">
    <property type="match status" value="1"/>
</dbReference>
<feature type="region of interest" description="Disordered" evidence="12">
    <location>
        <begin position="110"/>
        <end position="137"/>
    </location>
</feature>
<comment type="domain">
    <text evidence="8">Domain I is involved in oligomerization and binding regulators, domain II is flexibile and of varying length in different bacteria, domain III forms the AAA+ region, while domain IV binds dsDNA.</text>
</comment>
<feature type="binding site" evidence="8">
    <location>
        <position position="190"/>
    </location>
    <ligand>
        <name>ATP</name>
        <dbReference type="ChEBI" id="CHEBI:30616"/>
    </ligand>
</feature>
<dbReference type="Pfam" id="PF11638">
    <property type="entry name" value="DnaA_N"/>
    <property type="match status" value="1"/>
</dbReference>
<dbReference type="FunFam" id="3.40.50.300:FF:000668">
    <property type="entry name" value="Chromosomal replication initiator protein DnaA"/>
    <property type="match status" value="1"/>
</dbReference>
<evidence type="ECO:0000256" key="2">
    <source>
        <dbReference type="ARBA" id="ARBA00022490"/>
    </source>
</evidence>
<evidence type="ECO:0000256" key="11">
    <source>
        <dbReference type="RuleBase" id="RU004227"/>
    </source>
</evidence>
<comment type="function">
    <text evidence="8 10">Plays an essential role in the initiation and regulation of chromosomal replication. ATP-DnaA binds to the origin of replication (oriC) to initiate formation of the DNA replication initiation complex once per cell cycle. Binds the DnaA box (a 9 base pair repeat at the origin) and separates the double-stranded (ds)DNA. Forms a right-handed helical filament on oriC DNA; dsDNA binds to the exterior of the filament while single-stranded (ss)DNA is stabiized in the filament's interior. The ATP-DnaA-oriC complex binds and stabilizes one strand of the AT-rich DNA unwinding element (DUE), permitting loading of DNA polymerase. After initiation quickly degrades to an ADP-DnaA complex that is not apt for DNA replication. Binds acidic phospholipids.</text>
</comment>
<dbReference type="eggNOG" id="COG0593">
    <property type="taxonomic scope" value="Bacteria"/>
</dbReference>
<dbReference type="GO" id="GO:0005524">
    <property type="term" value="F:ATP binding"/>
    <property type="evidence" value="ECO:0007669"/>
    <property type="project" value="UniProtKB-UniRule"/>
</dbReference>
<evidence type="ECO:0000256" key="10">
    <source>
        <dbReference type="RuleBase" id="RU000577"/>
    </source>
</evidence>
<dbReference type="InterPro" id="IPR003593">
    <property type="entry name" value="AAA+_ATPase"/>
</dbReference>
<dbReference type="PANTHER" id="PTHR30050:SF2">
    <property type="entry name" value="CHROMOSOMAL REPLICATION INITIATOR PROTEIN DNAA"/>
    <property type="match status" value="1"/>
</dbReference>
<evidence type="ECO:0000256" key="9">
    <source>
        <dbReference type="NCBIfam" id="TIGR00362"/>
    </source>
</evidence>
<dbReference type="PROSITE" id="PS01008">
    <property type="entry name" value="DNAA"/>
    <property type="match status" value="1"/>
</dbReference>
<dbReference type="Gene3D" id="3.40.50.300">
    <property type="entry name" value="P-loop containing nucleotide triphosphate hydrolases"/>
    <property type="match status" value="1"/>
</dbReference>
<feature type="domain" description="Chromosomal replication initiator DnaA C-terminal" evidence="14">
    <location>
        <begin position="389"/>
        <end position="458"/>
    </location>
</feature>
<keyword evidence="3 8" id="KW-0235">DNA replication</keyword>
<feature type="region of interest" description="Domain III, AAA+ region" evidence="8">
    <location>
        <begin position="144"/>
        <end position="360"/>
    </location>
</feature>
<evidence type="ECO:0000256" key="6">
    <source>
        <dbReference type="ARBA" id="ARBA00023121"/>
    </source>
</evidence>
<dbReference type="GO" id="GO:0006275">
    <property type="term" value="P:regulation of DNA replication"/>
    <property type="evidence" value="ECO:0007669"/>
    <property type="project" value="UniProtKB-UniRule"/>
</dbReference>
<evidence type="ECO:0000256" key="4">
    <source>
        <dbReference type="ARBA" id="ARBA00022741"/>
    </source>
</evidence>
<comment type="subcellular location">
    <subcellularLocation>
        <location evidence="8">Cytoplasm</location>
    </subcellularLocation>
</comment>
<comment type="subunit">
    <text evidence="8">Oligomerizes as a right-handed, spiral filament on DNA at oriC.</text>
</comment>
<dbReference type="Gene3D" id="1.10.8.60">
    <property type="match status" value="1"/>
</dbReference>
<dbReference type="Pfam" id="PF00308">
    <property type="entry name" value="Bac_DnaA"/>
    <property type="match status" value="1"/>
</dbReference>
<feature type="region of interest" description="Domain IV, binds dsDNA" evidence="8">
    <location>
        <begin position="361"/>
        <end position="481"/>
    </location>
</feature>
<dbReference type="SUPFAM" id="SSF52540">
    <property type="entry name" value="P-loop containing nucleoside triphosphate hydrolases"/>
    <property type="match status" value="1"/>
</dbReference>
<dbReference type="InterPro" id="IPR010921">
    <property type="entry name" value="Trp_repressor/repl_initiator"/>
</dbReference>
<keyword evidence="2 8" id="KW-0963">Cytoplasm</keyword>
<dbReference type="PANTHER" id="PTHR30050">
    <property type="entry name" value="CHROMOSOMAL REPLICATION INITIATOR PROTEIN DNAA"/>
    <property type="match status" value="1"/>
</dbReference>
<keyword evidence="16" id="KW-1185">Reference proteome</keyword>
<feature type="binding site" evidence="8">
    <location>
        <position position="191"/>
    </location>
    <ligand>
        <name>ATP</name>
        <dbReference type="ChEBI" id="CHEBI:30616"/>
    </ligand>
</feature>
<dbReference type="FunFam" id="1.10.8.60:FF:000003">
    <property type="entry name" value="Chromosomal replication initiator protein DnaA"/>
    <property type="match status" value="1"/>
</dbReference>
<evidence type="ECO:0000256" key="8">
    <source>
        <dbReference type="HAMAP-Rule" id="MF_00377"/>
    </source>
</evidence>
<keyword evidence="5 8" id="KW-0067">ATP-binding</keyword>
<evidence type="ECO:0000256" key="3">
    <source>
        <dbReference type="ARBA" id="ARBA00022705"/>
    </source>
</evidence>
<dbReference type="SMART" id="SM00382">
    <property type="entry name" value="AAA"/>
    <property type="match status" value="1"/>
</dbReference>
<dbReference type="Gene3D" id="3.30.300.180">
    <property type="match status" value="1"/>
</dbReference>
<dbReference type="Proteomes" id="UP000051236">
    <property type="component" value="Unassembled WGS sequence"/>
</dbReference>
<dbReference type="CDD" id="cd06571">
    <property type="entry name" value="Bac_DnaA_C"/>
    <property type="match status" value="1"/>
</dbReference>
<dbReference type="EMBL" id="AZGA01000018">
    <property type="protein sequence ID" value="KRM35007.1"/>
    <property type="molecule type" value="Genomic_DNA"/>
</dbReference>
<evidence type="ECO:0000259" key="13">
    <source>
        <dbReference type="SMART" id="SM00382"/>
    </source>
</evidence>
<protein>
    <recommendedName>
        <fullName evidence="8 9">Chromosomal replication initiator protein DnaA</fullName>
    </recommendedName>
</protein>
<comment type="caution">
    <text evidence="8">Lacks conserved residue(s) required for the propagation of feature annotation.</text>
</comment>
<gene>
    <name evidence="8" type="primary">dnaA</name>
    <name evidence="15" type="ORF">FC83_GL001853</name>
</gene>